<comment type="subcellular location">
    <subcellularLocation>
        <location evidence="1">Nucleus</location>
    </subcellularLocation>
</comment>
<evidence type="ECO:0000313" key="7">
    <source>
        <dbReference type="Proteomes" id="UP000005426"/>
    </source>
</evidence>
<feature type="compositionally biased region" description="Polar residues" evidence="4">
    <location>
        <begin position="352"/>
        <end position="362"/>
    </location>
</feature>
<dbReference type="GO" id="GO:0005634">
    <property type="term" value="C:nucleus"/>
    <property type="evidence" value="ECO:0007669"/>
    <property type="project" value="UniProtKB-SubCell"/>
</dbReference>
<keyword evidence="3" id="KW-0539">Nucleus</keyword>
<dbReference type="AlphaFoldDB" id="G9NU32"/>
<gene>
    <name evidence="6" type="ORF">TRIATDRAFT_152710</name>
</gene>
<dbReference type="InterPro" id="IPR000953">
    <property type="entry name" value="Chromo/chromo_shadow_dom"/>
</dbReference>
<feature type="compositionally biased region" description="Basic and acidic residues" evidence="4">
    <location>
        <begin position="322"/>
        <end position="334"/>
    </location>
</feature>
<proteinExistence type="predicted"/>
<dbReference type="HOGENOM" id="CLU_002208_0_0_1"/>
<evidence type="ECO:0000256" key="1">
    <source>
        <dbReference type="ARBA" id="ARBA00004123"/>
    </source>
</evidence>
<feature type="compositionally biased region" description="Polar residues" evidence="4">
    <location>
        <begin position="432"/>
        <end position="441"/>
    </location>
</feature>
<dbReference type="PANTHER" id="PTHR22812">
    <property type="entry name" value="CHROMOBOX PROTEIN"/>
    <property type="match status" value="1"/>
</dbReference>
<feature type="region of interest" description="Disordered" evidence="4">
    <location>
        <begin position="910"/>
        <end position="931"/>
    </location>
</feature>
<dbReference type="SUPFAM" id="SSF54160">
    <property type="entry name" value="Chromo domain-like"/>
    <property type="match status" value="1"/>
</dbReference>
<feature type="region of interest" description="Disordered" evidence="4">
    <location>
        <begin position="147"/>
        <end position="173"/>
    </location>
</feature>
<dbReference type="eggNOG" id="ENOG502S7F7">
    <property type="taxonomic scope" value="Eukaryota"/>
</dbReference>
<dbReference type="InterPro" id="IPR023780">
    <property type="entry name" value="Chromo_domain"/>
</dbReference>
<feature type="region of interest" description="Disordered" evidence="4">
    <location>
        <begin position="274"/>
        <end position="386"/>
    </location>
</feature>
<comment type="subunit">
    <text evidence="2">Component of the NuA4 histone acetyltransferase complex.</text>
</comment>
<evidence type="ECO:0000313" key="6">
    <source>
        <dbReference type="EMBL" id="EHK45568.1"/>
    </source>
</evidence>
<dbReference type="Proteomes" id="UP000005426">
    <property type="component" value="Unassembled WGS sequence"/>
</dbReference>
<dbReference type="STRING" id="452589.G9NU32"/>
<dbReference type="Pfam" id="PF00385">
    <property type="entry name" value="Chromo"/>
    <property type="match status" value="1"/>
</dbReference>
<comment type="caution">
    <text evidence="6">The sequence shown here is derived from an EMBL/GenBank/DDBJ whole genome shotgun (WGS) entry which is preliminary data.</text>
</comment>
<dbReference type="InterPro" id="IPR051219">
    <property type="entry name" value="Heterochromatin_chromo-domain"/>
</dbReference>
<dbReference type="SMART" id="SM00298">
    <property type="entry name" value="CHROMO"/>
    <property type="match status" value="1"/>
</dbReference>
<dbReference type="PROSITE" id="PS50013">
    <property type="entry name" value="CHROMO_2"/>
    <property type="match status" value="1"/>
</dbReference>
<sequence>MASKPWEEGLGDAIDAIDAISITSTDDGIPEQDLFVTRILAERVVNGEPVYLIEWQDFSLAEATWEPRENLSDALMAEWEQTKTDQGKGSVPRFKIQEWKRANIQYYESRLARHKLRNIARERRGLPQTTWTRTLNHLLKDLANYENDEEDEDDQAKANLTTQSPPQSAVSDEPSILMNQPMERVSGPSAQITIKPSERVSSEKFIGASDGGAGVGGGAQEALSLAEKPALIHFSDKRSPLEVAEITMQKLDEDLIKPARFSIKLPRKSSISSRAQAGGSIKPAGYANVFAGGRTRKGRGTLSEAASNPEKNPRLLNLRLTRKIELQRRDKEGLKPPAHRPSALISLDRDNPQSTISGQQATKEAADITSASKKTDRESASPKKHAMVHWEDEAMEIDPNDSLFVSDDLPLSPQLTSNSEGEEPGADREQSNDPTTISKTVQVGPDRQDTVTLSFEGVPPRANSSWAAQFSSDDRLIFTHTCTAQDFSYQINKGADFSRAQLCKGTALSFTENRCLSNLADNLRLANLGLLCSNESYYVILFPSSQSAQDSGKITLEYTIFEPFSSLGSSMLAPAPRLRMKNKDTRNSASYPRPLDHVFGEKFEQLLPSDARKAVKHNFFLAFPPRAKQEAVMLSWWVMSCDSNSDIRTSFDAGHWSSFSNLPHGTVIIHEDSLWFIRLFPELHVLLHGRRASFSFWMFGRSLTPVPLFGSDNLPASPLGDIHLQRVFDPGAAYLITPSFLISEPEQAYTFVKWFWNIHVKKIDMSRPRKLVLCAKADEWMHNFYYEKLLTRRMLPDTASQEELQAAGVSDEACEYRWKTFKVLQQLVFDAGYERTNSIVVAPDSIDGNDEQSLVNWFGHWSTLNIDRFRRYAVIGSGKQTKGRISRILRAPNYSKSIIADPDGVESDLAKAPDPVLATSPTTQRSGRDDESPQLVLDLTDIAKSQRREWCPVRLFWFPVGYSTSDISFQLGDINPRYYNNYDQWFNYFWNHYGALCKAKPARNSYAGLFYTLDEQQALSRGVNNVKRSPWVVIFRPLNPHIRPWQRSEIFIWDTRYSETIGEGKDLCYSDLTESQQQLIECVRGKTKDVIPLEKVWVGSFGASAGSTSTVDVTLRWLDGLLGNVRDWLPAPAKELPLRGWSLVTPEKQSKDQKSDGVAMRDDIMKGLSLQDDKSSTPKIIFHPPSGNNQKPYSKCRNRLYQSAREADPKFEGKNFEYVFRPTLEWYEEQCEEGRGFEHIKVVPWEDIFKMYKVEEFLHKKG</sequence>
<accession>G9NU32</accession>
<evidence type="ECO:0000256" key="3">
    <source>
        <dbReference type="ARBA" id="ARBA00023242"/>
    </source>
</evidence>
<feature type="domain" description="Chromo" evidence="5">
    <location>
        <begin position="34"/>
        <end position="71"/>
    </location>
</feature>
<dbReference type="GO" id="GO:0006338">
    <property type="term" value="P:chromatin remodeling"/>
    <property type="evidence" value="ECO:0007669"/>
    <property type="project" value="UniProtKB-ARBA"/>
</dbReference>
<dbReference type="EMBL" id="ABDG02000023">
    <property type="protein sequence ID" value="EHK45568.1"/>
    <property type="molecule type" value="Genomic_DNA"/>
</dbReference>
<dbReference type="Gene3D" id="2.40.50.40">
    <property type="match status" value="1"/>
</dbReference>
<feature type="region of interest" description="Disordered" evidence="4">
    <location>
        <begin position="401"/>
        <end position="442"/>
    </location>
</feature>
<dbReference type="InterPro" id="IPR016197">
    <property type="entry name" value="Chromo-like_dom_sf"/>
</dbReference>
<evidence type="ECO:0000256" key="2">
    <source>
        <dbReference type="ARBA" id="ARBA00011353"/>
    </source>
</evidence>
<name>G9NU32_HYPAI</name>
<reference evidence="6 7" key="1">
    <citation type="journal article" date="2011" name="Genome Biol.">
        <title>Comparative genome sequence analysis underscores mycoparasitism as the ancestral life style of Trichoderma.</title>
        <authorList>
            <person name="Kubicek C.P."/>
            <person name="Herrera-Estrella A."/>
            <person name="Seidl-Seiboth V."/>
            <person name="Martinez D.A."/>
            <person name="Druzhinina I.S."/>
            <person name="Thon M."/>
            <person name="Zeilinger S."/>
            <person name="Casas-Flores S."/>
            <person name="Horwitz B.A."/>
            <person name="Mukherjee P.K."/>
            <person name="Mukherjee M."/>
            <person name="Kredics L."/>
            <person name="Alcaraz L.D."/>
            <person name="Aerts A."/>
            <person name="Antal Z."/>
            <person name="Atanasova L."/>
            <person name="Cervantes-Badillo M.G."/>
            <person name="Challacombe J."/>
            <person name="Chertkov O."/>
            <person name="McCluskey K."/>
            <person name="Coulpier F."/>
            <person name="Deshpande N."/>
            <person name="von Doehren H."/>
            <person name="Ebbole D.J."/>
            <person name="Esquivel-Naranjo E.U."/>
            <person name="Fekete E."/>
            <person name="Flipphi M."/>
            <person name="Glaser F."/>
            <person name="Gomez-Rodriguez E.Y."/>
            <person name="Gruber S."/>
            <person name="Han C."/>
            <person name="Henrissat B."/>
            <person name="Hermosa R."/>
            <person name="Hernandez-Onate M."/>
            <person name="Karaffa L."/>
            <person name="Kosti I."/>
            <person name="Le Crom S."/>
            <person name="Lindquist E."/>
            <person name="Lucas S."/>
            <person name="Luebeck M."/>
            <person name="Luebeck P.S."/>
            <person name="Margeot A."/>
            <person name="Metz B."/>
            <person name="Misra M."/>
            <person name="Nevalainen H."/>
            <person name="Omann M."/>
            <person name="Packer N."/>
            <person name="Perrone G."/>
            <person name="Uresti-Rivera E.E."/>
            <person name="Salamov A."/>
            <person name="Schmoll M."/>
            <person name="Seiboth B."/>
            <person name="Shapiro H."/>
            <person name="Sukno S."/>
            <person name="Tamayo-Ramos J.A."/>
            <person name="Tisch D."/>
            <person name="Wiest A."/>
            <person name="Wilkinson H.H."/>
            <person name="Zhang M."/>
            <person name="Coutinho P.M."/>
            <person name="Kenerley C.M."/>
            <person name="Monte E."/>
            <person name="Baker S.E."/>
            <person name="Grigoriev I.V."/>
        </authorList>
    </citation>
    <scope>NUCLEOTIDE SEQUENCE [LARGE SCALE GENOMIC DNA]</scope>
    <source>
        <strain evidence="7">ATCC 20476 / IMI 206040</strain>
    </source>
</reference>
<organism evidence="6 7">
    <name type="scientific">Hypocrea atroviridis (strain ATCC 20476 / IMI 206040)</name>
    <name type="common">Trichoderma atroviride</name>
    <dbReference type="NCBI Taxonomy" id="452589"/>
    <lineage>
        <taxon>Eukaryota</taxon>
        <taxon>Fungi</taxon>
        <taxon>Dikarya</taxon>
        <taxon>Ascomycota</taxon>
        <taxon>Pezizomycotina</taxon>
        <taxon>Sordariomycetes</taxon>
        <taxon>Hypocreomycetidae</taxon>
        <taxon>Hypocreales</taxon>
        <taxon>Hypocreaceae</taxon>
        <taxon>Trichoderma</taxon>
    </lineage>
</organism>
<protein>
    <recommendedName>
        <fullName evidence="5">Chromo domain-containing protein</fullName>
    </recommendedName>
</protein>
<dbReference type="CDD" id="cd18966">
    <property type="entry name" value="chromodomain"/>
    <property type="match status" value="1"/>
</dbReference>
<evidence type="ECO:0000256" key="4">
    <source>
        <dbReference type="SAM" id="MobiDB-lite"/>
    </source>
</evidence>
<dbReference type="KEGG" id="tatv:25776167"/>
<dbReference type="GeneID" id="25776167"/>
<dbReference type="OMA" id="IIWDPLA"/>
<feature type="compositionally biased region" description="Polar residues" evidence="4">
    <location>
        <begin position="158"/>
        <end position="170"/>
    </location>
</feature>
<keyword evidence="7" id="KW-1185">Reference proteome</keyword>
<evidence type="ECO:0000259" key="5">
    <source>
        <dbReference type="PROSITE" id="PS50013"/>
    </source>
</evidence>
<dbReference type="OrthoDB" id="436852at2759"/>